<protein>
    <recommendedName>
        <fullName evidence="3">Glucose/Sorbosone dehydrogenase domain-containing protein</fullName>
    </recommendedName>
</protein>
<name>A0ABQ3H2K9_9NEIS</name>
<proteinExistence type="predicted"/>
<evidence type="ECO:0008006" key="3">
    <source>
        <dbReference type="Google" id="ProtNLM"/>
    </source>
</evidence>
<evidence type="ECO:0000313" key="1">
    <source>
        <dbReference type="EMBL" id="GHD67060.1"/>
    </source>
</evidence>
<sequence>MAAFANDDIDAYTIIPADLGHRDAPRAGRFPARHLPASSPATLVLTPGSPAWQFRGRLTAAPRTANFAGALTLVWWGCGSACQTAALIDRTTGQVYLPDALRDIQTNNLSNRIDAEGGLIFRPDSELLIVLGTPGDPSHPRGVNYYRWHQRRLIHLYSVPRPYPGQ</sequence>
<comment type="caution">
    <text evidence="1">The sequence shown here is derived from an EMBL/GenBank/DDBJ whole genome shotgun (WGS) entry which is preliminary data.</text>
</comment>
<dbReference type="Proteomes" id="UP000604737">
    <property type="component" value="Unassembled WGS sequence"/>
</dbReference>
<reference evidence="2" key="1">
    <citation type="journal article" date="2019" name="Int. J. Syst. Evol. Microbiol.">
        <title>The Global Catalogue of Microorganisms (GCM) 10K type strain sequencing project: providing services to taxonomists for standard genome sequencing and annotation.</title>
        <authorList>
            <consortium name="The Broad Institute Genomics Platform"/>
            <consortium name="The Broad Institute Genome Sequencing Center for Infectious Disease"/>
            <person name="Wu L."/>
            <person name="Ma J."/>
        </authorList>
    </citation>
    <scope>NUCLEOTIDE SEQUENCE [LARGE SCALE GENOMIC DNA]</scope>
    <source>
        <strain evidence="2">KCTC 23701</strain>
    </source>
</reference>
<accession>A0ABQ3H2K9</accession>
<keyword evidence="2" id="KW-1185">Reference proteome</keyword>
<dbReference type="RefSeq" id="WP_189461735.1">
    <property type="nucleotide sequence ID" value="NZ_BMYO01000008.1"/>
</dbReference>
<gene>
    <name evidence="1" type="ORF">GCM10007350_30220</name>
</gene>
<dbReference type="EMBL" id="BMYO01000008">
    <property type="protein sequence ID" value="GHD67060.1"/>
    <property type="molecule type" value="Genomic_DNA"/>
</dbReference>
<evidence type="ECO:0000313" key="2">
    <source>
        <dbReference type="Proteomes" id="UP000604737"/>
    </source>
</evidence>
<organism evidence="1 2">
    <name type="scientific">Jeongeupia chitinilytica</name>
    <dbReference type="NCBI Taxonomy" id="1041641"/>
    <lineage>
        <taxon>Bacteria</taxon>
        <taxon>Pseudomonadati</taxon>
        <taxon>Pseudomonadota</taxon>
        <taxon>Betaproteobacteria</taxon>
        <taxon>Neisseriales</taxon>
        <taxon>Chitinibacteraceae</taxon>
        <taxon>Jeongeupia</taxon>
    </lineage>
</organism>